<evidence type="ECO:0000256" key="1">
    <source>
        <dbReference type="SAM" id="MobiDB-lite"/>
    </source>
</evidence>
<evidence type="ECO:0000313" key="3">
    <source>
        <dbReference type="Proteomes" id="UP000095767"/>
    </source>
</evidence>
<proteinExistence type="predicted"/>
<dbReference type="AlphaFoldDB" id="A0A1E5UQU8"/>
<protein>
    <submittedName>
        <fullName evidence="2">Uncharacterized protein</fullName>
    </submittedName>
</protein>
<name>A0A1E5UQU8_9POAL</name>
<keyword evidence="3" id="KW-1185">Reference proteome</keyword>
<accession>A0A1E5UQU8</accession>
<organism evidence="2 3">
    <name type="scientific">Dichanthelium oligosanthes</name>
    <dbReference type="NCBI Taxonomy" id="888268"/>
    <lineage>
        <taxon>Eukaryota</taxon>
        <taxon>Viridiplantae</taxon>
        <taxon>Streptophyta</taxon>
        <taxon>Embryophyta</taxon>
        <taxon>Tracheophyta</taxon>
        <taxon>Spermatophyta</taxon>
        <taxon>Magnoliopsida</taxon>
        <taxon>Liliopsida</taxon>
        <taxon>Poales</taxon>
        <taxon>Poaceae</taxon>
        <taxon>PACMAD clade</taxon>
        <taxon>Panicoideae</taxon>
        <taxon>Panicodae</taxon>
        <taxon>Paniceae</taxon>
        <taxon>Dichantheliinae</taxon>
        <taxon>Dichanthelium</taxon>
    </lineage>
</organism>
<dbReference type="Proteomes" id="UP000095767">
    <property type="component" value="Unassembled WGS sequence"/>
</dbReference>
<reference evidence="2 3" key="1">
    <citation type="submission" date="2016-09" db="EMBL/GenBank/DDBJ databases">
        <title>The draft genome of Dichanthelium oligosanthes: A C3 panicoid grass species.</title>
        <authorList>
            <person name="Studer A.J."/>
            <person name="Schnable J.C."/>
            <person name="Brutnell T.P."/>
        </authorList>
    </citation>
    <scope>NUCLEOTIDE SEQUENCE [LARGE SCALE GENOMIC DNA]</scope>
    <source>
        <strain evidence="3">cv. Kellogg 1175</strain>
        <tissue evidence="2">Leaf</tissue>
    </source>
</reference>
<dbReference type="EMBL" id="LWDX02067651">
    <property type="protein sequence ID" value="OEL15188.1"/>
    <property type="molecule type" value="Genomic_DNA"/>
</dbReference>
<gene>
    <name evidence="2" type="ORF">BAE44_0023793</name>
</gene>
<evidence type="ECO:0000313" key="2">
    <source>
        <dbReference type="EMBL" id="OEL15188.1"/>
    </source>
</evidence>
<comment type="caution">
    <text evidence="2">The sequence shown here is derived from an EMBL/GenBank/DDBJ whole genome shotgun (WGS) entry which is preliminary data.</text>
</comment>
<feature type="region of interest" description="Disordered" evidence="1">
    <location>
        <begin position="204"/>
        <end position="231"/>
    </location>
</feature>
<sequence length="231" mass="25540">MVPPQLLGHPFVTRRDVEASRRALRVLIVETPYSGGVEQTHNLCSWILDINRLTNDFAAANWMNTGYQIHHRILVHAAVGLLTYVTLLDGASGHARHQETRRAEKNPARLLRGNALQLTVQLGMDQAFAMATAKASARTNEPMSCGVVFPDFSNSGASGHARHRQTRWAEKKAARLLRGQVLSLMVPQGMDQAFAMAMAVSSARNNKPIPRSGPFSEYEEPFSEYEEPHAG</sequence>